<evidence type="ECO:0000313" key="1">
    <source>
        <dbReference type="EMBL" id="MCK9685419.1"/>
    </source>
</evidence>
<keyword evidence="2" id="KW-1185">Reference proteome</keyword>
<name>A0A9X1YF80_9BURK</name>
<accession>A0A9X1YF80</accession>
<sequence length="108" mass="11797">MPDVYPKVDALDGHDLVGTRHLVAPLESAALYNGPPSEGAELKPTSANGTRVSWEFDEPMRGGVWVQCAYGHNALRLSRPLPMAPTICVAKYGKELAPQPRHIDFSCR</sequence>
<dbReference type="EMBL" id="JAJLJH010000001">
    <property type="protein sequence ID" value="MCK9685419.1"/>
    <property type="molecule type" value="Genomic_DNA"/>
</dbReference>
<evidence type="ECO:0000313" key="2">
    <source>
        <dbReference type="Proteomes" id="UP001139353"/>
    </source>
</evidence>
<comment type="caution">
    <text evidence="1">The sequence shown here is derived from an EMBL/GenBank/DDBJ whole genome shotgun (WGS) entry which is preliminary data.</text>
</comment>
<protein>
    <submittedName>
        <fullName evidence="1">Uncharacterized protein</fullName>
    </submittedName>
</protein>
<proteinExistence type="predicted"/>
<organism evidence="1 2">
    <name type="scientific">Scleromatobacter humisilvae</name>
    <dbReference type="NCBI Taxonomy" id="2897159"/>
    <lineage>
        <taxon>Bacteria</taxon>
        <taxon>Pseudomonadati</taxon>
        <taxon>Pseudomonadota</taxon>
        <taxon>Betaproteobacteria</taxon>
        <taxon>Burkholderiales</taxon>
        <taxon>Sphaerotilaceae</taxon>
        <taxon>Scleromatobacter</taxon>
    </lineage>
</organism>
<dbReference type="AlphaFoldDB" id="A0A9X1YF80"/>
<dbReference type="Proteomes" id="UP001139353">
    <property type="component" value="Unassembled WGS sequence"/>
</dbReference>
<gene>
    <name evidence="1" type="ORF">LPC04_06830</name>
</gene>
<reference evidence="1" key="1">
    <citation type="submission" date="2021-11" db="EMBL/GenBank/DDBJ databases">
        <title>BS-T2-15 a new species belonging to the Comamonadaceae family isolated from the soil of a French oak forest.</title>
        <authorList>
            <person name="Mieszkin S."/>
            <person name="Alain K."/>
        </authorList>
    </citation>
    <scope>NUCLEOTIDE SEQUENCE</scope>
    <source>
        <strain evidence="1">BS-T2-15</strain>
    </source>
</reference>
<dbReference type="NCBIfam" id="NF042415">
    <property type="entry name" value="STY0301_fam"/>
    <property type="match status" value="1"/>
</dbReference>
<dbReference type="InterPro" id="IPR049973">
    <property type="entry name" value="STY0301-like"/>
</dbReference>
<dbReference type="RefSeq" id="WP_275681422.1">
    <property type="nucleotide sequence ID" value="NZ_JAJLJH010000001.1"/>
</dbReference>